<proteinExistence type="predicted"/>
<evidence type="ECO:0000313" key="3">
    <source>
        <dbReference type="Proteomes" id="UP001152130"/>
    </source>
</evidence>
<feature type="compositionally biased region" description="Low complexity" evidence="1">
    <location>
        <begin position="207"/>
        <end position="222"/>
    </location>
</feature>
<feature type="region of interest" description="Disordered" evidence="1">
    <location>
        <begin position="202"/>
        <end position="222"/>
    </location>
</feature>
<dbReference type="EMBL" id="JAPDHF010000026">
    <property type="protein sequence ID" value="KAJ4003588.1"/>
    <property type="molecule type" value="Genomic_DNA"/>
</dbReference>
<sequence length="508" mass="58196">MSSKTLLGMPDELLFAILDHLKKDPYGTGCWQFKMIDIKTLRASCRRLNRIVSPCLYQTLYLSCHQLDLDVFRLVSKNPLLIGGVRELVIDDTTFPTCINDWNTYKRAVTLWAYTQMDPDFDEDEDDLEEWEIQRRFDMSSSMVVTKSMWEHFNSGIKGHHENRLAHADIAALKEALPKMKSLCSLIVTNCTPFENRRSDSPFARMWRSPPSGGGRRPSWGERPWAPRCEHDGYNDPYENDDVAYTRDYYNTRKSTIRAAYNVGRDPRILSRQARVLHVALHVLEDPDVGPRLQEFRVDASESTISGCSPGLPITLFGNQSPFPDRLLRAFSTTNMTELYLVLGNFDDGQKGRNIMDHGRVTQLLSSLPQLEQLHFEPHGMATSGALPQITFPRLHTVQFYCGEVDPDKLIGFLERQGSVLKILHISHCNIPTDLGQLWGDVADRINRLQRENVTNLQQGSFCENWVGENQARCLGFQHSDPDYRESEDCVDWCLDDGRLFEKHSFGD</sequence>
<comment type="caution">
    <text evidence="2">The sequence shown here is derived from an EMBL/GenBank/DDBJ whole genome shotgun (WGS) entry which is preliminary data.</text>
</comment>
<organism evidence="2 3">
    <name type="scientific">Fusarium irregulare</name>
    <dbReference type="NCBI Taxonomy" id="2494466"/>
    <lineage>
        <taxon>Eukaryota</taxon>
        <taxon>Fungi</taxon>
        <taxon>Dikarya</taxon>
        <taxon>Ascomycota</taxon>
        <taxon>Pezizomycotina</taxon>
        <taxon>Sordariomycetes</taxon>
        <taxon>Hypocreomycetidae</taxon>
        <taxon>Hypocreales</taxon>
        <taxon>Nectriaceae</taxon>
        <taxon>Fusarium</taxon>
        <taxon>Fusarium incarnatum-equiseti species complex</taxon>
    </lineage>
</organism>
<reference evidence="2" key="1">
    <citation type="submission" date="2022-10" db="EMBL/GenBank/DDBJ databases">
        <title>Fusarium specimens isolated from Avocado Roots.</title>
        <authorList>
            <person name="Stajich J."/>
            <person name="Roper C."/>
            <person name="Heimlech-Rivalta G."/>
        </authorList>
    </citation>
    <scope>NUCLEOTIDE SEQUENCE</scope>
    <source>
        <strain evidence="2">CF00143</strain>
    </source>
</reference>
<evidence type="ECO:0000313" key="2">
    <source>
        <dbReference type="EMBL" id="KAJ4003588.1"/>
    </source>
</evidence>
<evidence type="ECO:0000256" key="1">
    <source>
        <dbReference type="SAM" id="MobiDB-lite"/>
    </source>
</evidence>
<accession>A0A9W8PEL3</accession>
<name>A0A9W8PEL3_9HYPO</name>
<keyword evidence="3" id="KW-1185">Reference proteome</keyword>
<dbReference type="AlphaFoldDB" id="A0A9W8PEL3"/>
<protein>
    <submittedName>
        <fullName evidence="2">Uncharacterized protein</fullName>
    </submittedName>
</protein>
<gene>
    <name evidence="2" type="ORF">NW766_012037</name>
</gene>
<dbReference type="Proteomes" id="UP001152130">
    <property type="component" value="Unassembled WGS sequence"/>
</dbReference>